<name>A0ABR4L9Z2_9EURO</name>
<dbReference type="Proteomes" id="UP001610444">
    <property type="component" value="Unassembled WGS sequence"/>
</dbReference>
<evidence type="ECO:0000313" key="2">
    <source>
        <dbReference type="Proteomes" id="UP001610444"/>
    </source>
</evidence>
<accession>A0ABR4L9Z2</accession>
<proteinExistence type="predicted"/>
<evidence type="ECO:0008006" key="3">
    <source>
        <dbReference type="Google" id="ProtNLM"/>
    </source>
</evidence>
<protein>
    <recommendedName>
        <fullName evidence="3">Secreted protein</fullName>
    </recommendedName>
</protein>
<comment type="caution">
    <text evidence="1">The sequence shown here is derived from an EMBL/GenBank/DDBJ whole genome shotgun (WGS) entry which is preliminary data.</text>
</comment>
<gene>
    <name evidence="1" type="ORF">BJX68DRAFT_2771</name>
</gene>
<dbReference type="RefSeq" id="XP_070905443.1">
    <property type="nucleotide sequence ID" value="XM_071048266.1"/>
</dbReference>
<evidence type="ECO:0000313" key="1">
    <source>
        <dbReference type="EMBL" id="KAL2861353.1"/>
    </source>
</evidence>
<sequence>MSPLKQGGALLCCYCCYCCRGLLADAGEGSMPSDWRVRPGIEALLSSGTCCLRTLDIVYRSARKKKNSKSPKSSRLLPTVQNDLPHCHCPHNPLACQPPPQNRETSPTPHMRLHQNGCGWSHGFSVASACPGYPFRRIGLVGFGIRVCCNSEASCNGGMPR</sequence>
<reference evidence="1 2" key="1">
    <citation type="submission" date="2024-07" db="EMBL/GenBank/DDBJ databases">
        <title>Section-level genome sequencing and comparative genomics of Aspergillus sections Usti and Cavernicolus.</title>
        <authorList>
            <consortium name="Lawrence Berkeley National Laboratory"/>
            <person name="Nybo J.L."/>
            <person name="Vesth T.C."/>
            <person name="Theobald S."/>
            <person name="Frisvad J.C."/>
            <person name="Larsen T.O."/>
            <person name="Kjaerboelling I."/>
            <person name="Rothschild-Mancinelli K."/>
            <person name="Lyhne E.K."/>
            <person name="Kogle M.E."/>
            <person name="Barry K."/>
            <person name="Clum A."/>
            <person name="Na H."/>
            <person name="Ledsgaard L."/>
            <person name="Lin J."/>
            <person name="Lipzen A."/>
            <person name="Kuo A."/>
            <person name="Riley R."/>
            <person name="Mondo S."/>
            <person name="LaButti K."/>
            <person name="Haridas S."/>
            <person name="Pangalinan J."/>
            <person name="Salamov A.A."/>
            <person name="Simmons B.A."/>
            <person name="Magnuson J.K."/>
            <person name="Chen J."/>
            <person name="Drula E."/>
            <person name="Henrissat B."/>
            <person name="Wiebenga A."/>
            <person name="Lubbers R.J."/>
            <person name="Gomes A.C."/>
            <person name="Macurrencykelacurrency M.R."/>
            <person name="Stajich J."/>
            <person name="Grigoriev I.V."/>
            <person name="Mortensen U.H."/>
            <person name="De vries R.P."/>
            <person name="Baker S.E."/>
            <person name="Andersen M.R."/>
        </authorList>
    </citation>
    <scope>NUCLEOTIDE SEQUENCE [LARGE SCALE GENOMIC DNA]</scope>
    <source>
        <strain evidence="1 2">CBS 756.74</strain>
    </source>
</reference>
<organism evidence="1 2">
    <name type="scientific">Aspergillus pseudodeflectus</name>
    <dbReference type="NCBI Taxonomy" id="176178"/>
    <lineage>
        <taxon>Eukaryota</taxon>
        <taxon>Fungi</taxon>
        <taxon>Dikarya</taxon>
        <taxon>Ascomycota</taxon>
        <taxon>Pezizomycotina</taxon>
        <taxon>Eurotiomycetes</taxon>
        <taxon>Eurotiomycetidae</taxon>
        <taxon>Eurotiales</taxon>
        <taxon>Aspergillaceae</taxon>
        <taxon>Aspergillus</taxon>
        <taxon>Aspergillus subgen. Nidulantes</taxon>
    </lineage>
</organism>
<keyword evidence="2" id="KW-1185">Reference proteome</keyword>
<dbReference type="GeneID" id="98163430"/>
<dbReference type="EMBL" id="JBFXLR010000001">
    <property type="protein sequence ID" value="KAL2861353.1"/>
    <property type="molecule type" value="Genomic_DNA"/>
</dbReference>